<reference evidence="1" key="2">
    <citation type="submission" date="2025-05" db="UniProtKB">
        <authorList>
            <consortium name="EnsemblMetazoa"/>
        </authorList>
    </citation>
    <scope>IDENTIFICATION</scope>
    <source>
        <strain evidence="1">Foshan</strain>
    </source>
</reference>
<organism evidence="1 2">
    <name type="scientific">Aedes albopictus</name>
    <name type="common">Asian tiger mosquito</name>
    <name type="synonym">Stegomyia albopicta</name>
    <dbReference type="NCBI Taxonomy" id="7160"/>
    <lineage>
        <taxon>Eukaryota</taxon>
        <taxon>Metazoa</taxon>
        <taxon>Ecdysozoa</taxon>
        <taxon>Arthropoda</taxon>
        <taxon>Hexapoda</taxon>
        <taxon>Insecta</taxon>
        <taxon>Pterygota</taxon>
        <taxon>Neoptera</taxon>
        <taxon>Endopterygota</taxon>
        <taxon>Diptera</taxon>
        <taxon>Nematocera</taxon>
        <taxon>Culicoidea</taxon>
        <taxon>Culicidae</taxon>
        <taxon>Culicinae</taxon>
        <taxon>Aedini</taxon>
        <taxon>Aedes</taxon>
        <taxon>Stegomyia</taxon>
    </lineage>
</organism>
<name>A0ABM1ZD15_AEDAL</name>
<dbReference type="RefSeq" id="XP_062710206.1">
    <property type="nucleotide sequence ID" value="XM_062854222.1"/>
</dbReference>
<dbReference type="PANTHER" id="PTHR47331:SF5">
    <property type="entry name" value="RIBONUCLEASE H"/>
    <property type="match status" value="1"/>
</dbReference>
<dbReference type="Proteomes" id="UP000069940">
    <property type="component" value="Unassembled WGS sequence"/>
</dbReference>
<evidence type="ECO:0000313" key="1">
    <source>
        <dbReference type="EnsemblMetazoa" id="AALFPA23_017338.P25294"/>
    </source>
</evidence>
<dbReference type="EnsemblMetazoa" id="AALFPA23_017338.R25294">
    <property type="protein sequence ID" value="AALFPA23_017338.P25294"/>
    <property type="gene ID" value="AALFPA23_017338"/>
</dbReference>
<reference evidence="2" key="1">
    <citation type="journal article" date="2015" name="Proc. Natl. Acad. Sci. U.S.A.">
        <title>Genome sequence of the Asian Tiger mosquito, Aedes albopictus, reveals insights into its biology, genetics, and evolution.</title>
        <authorList>
            <person name="Chen X.G."/>
            <person name="Jiang X."/>
            <person name="Gu J."/>
            <person name="Xu M."/>
            <person name="Wu Y."/>
            <person name="Deng Y."/>
            <person name="Zhang C."/>
            <person name="Bonizzoni M."/>
            <person name="Dermauw W."/>
            <person name="Vontas J."/>
            <person name="Armbruster P."/>
            <person name="Huang X."/>
            <person name="Yang Y."/>
            <person name="Zhang H."/>
            <person name="He W."/>
            <person name="Peng H."/>
            <person name="Liu Y."/>
            <person name="Wu K."/>
            <person name="Chen J."/>
            <person name="Lirakis M."/>
            <person name="Topalis P."/>
            <person name="Van Leeuwen T."/>
            <person name="Hall A.B."/>
            <person name="Jiang X."/>
            <person name="Thorpe C."/>
            <person name="Mueller R.L."/>
            <person name="Sun C."/>
            <person name="Waterhouse R.M."/>
            <person name="Yan G."/>
            <person name="Tu Z.J."/>
            <person name="Fang X."/>
            <person name="James A.A."/>
        </authorList>
    </citation>
    <scope>NUCLEOTIDE SEQUENCE [LARGE SCALE GENOMIC DNA]</scope>
    <source>
        <strain evidence="2">Foshan</strain>
    </source>
</reference>
<sequence>MTISGIGNTKRVEHEAYVSVSYRISSFSVKCSMLILPEIIVKLQQFPVDTSQWSISEHVDLADPTFAVTTNIDMIMSTTHFFRVLHYGRISLGNDLPLLQNTEFEWVISGGYMLENHDHEDPHNWQFSNPCTIDELVNRFWQLEEVQQSKADGRYVIKLPKREELLPQLNNNWYNATRRFFSLERSLARDPDKHAMYQMFIHKLQALEHVREIDPKERDSKPRFYIPRYAVIMMGSTTTKLRTIFDAP</sequence>
<keyword evidence="2" id="KW-1185">Reference proteome</keyword>
<accession>A0ABM1ZD15</accession>
<protein>
    <submittedName>
        <fullName evidence="1">Uncharacterized protein</fullName>
    </submittedName>
</protein>
<evidence type="ECO:0000313" key="2">
    <source>
        <dbReference type="Proteomes" id="UP000069940"/>
    </source>
</evidence>
<dbReference type="GeneID" id="134288676"/>
<proteinExistence type="predicted"/>
<dbReference type="PANTHER" id="PTHR47331">
    <property type="entry name" value="PHD-TYPE DOMAIN-CONTAINING PROTEIN"/>
    <property type="match status" value="1"/>
</dbReference>